<feature type="compositionally biased region" description="Basic and acidic residues" evidence="1">
    <location>
        <begin position="487"/>
        <end position="497"/>
    </location>
</feature>
<reference evidence="5" key="1">
    <citation type="submission" date="2017-02" db="UniProtKB">
        <authorList>
            <consortium name="WormBaseParasite"/>
        </authorList>
    </citation>
    <scope>IDENTIFICATION</scope>
</reference>
<feature type="transmembrane region" description="Helical" evidence="2">
    <location>
        <begin position="205"/>
        <end position="229"/>
    </location>
</feature>
<evidence type="ECO:0000256" key="1">
    <source>
        <dbReference type="SAM" id="MobiDB-lite"/>
    </source>
</evidence>
<dbReference type="WBParaSite" id="HPLM_0000016501-mRNA-1">
    <property type="protein sequence ID" value="HPLM_0000016501-mRNA-1"/>
    <property type="gene ID" value="HPLM_0000016501"/>
</dbReference>
<dbReference type="OMA" id="RYYTGLF"/>
<dbReference type="AlphaFoldDB" id="A0A0N4VS98"/>
<feature type="compositionally biased region" description="Basic and acidic residues" evidence="1">
    <location>
        <begin position="525"/>
        <end position="580"/>
    </location>
</feature>
<keyword evidence="4" id="KW-1185">Reference proteome</keyword>
<dbReference type="EMBL" id="UZAF01000087">
    <property type="protein sequence ID" value="VDO04644.1"/>
    <property type="molecule type" value="Genomic_DNA"/>
</dbReference>
<reference evidence="3 4" key="2">
    <citation type="submission" date="2018-11" db="EMBL/GenBank/DDBJ databases">
        <authorList>
            <consortium name="Pathogen Informatics"/>
        </authorList>
    </citation>
    <scope>NUCLEOTIDE SEQUENCE [LARGE SCALE GENOMIC DNA]</scope>
    <source>
        <strain evidence="3 4">MHpl1</strain>
    </source>
</reference>
<feature type="region of interest" description="Disordered" evidence="1">
    <location>
        <begin position="374"/>
        <end position="582"/>
    </location>
</feature>
<organism evidence="5">
    <name type="scientific">Haemonchus placei</name>
    <name type="common">Barber's pole worm</name>
    <dbReference type="NCBI Taxonomy" id="6290"/>
    <lineage>
        <taxon>Eukaryota</taxon>
        <taxon>Metazoa</taxon>
        <taxon>Ecdysozoa</taxon>
        <taxon>Nematoda</taxon>
        <taxon>Chromadorea</taxon>
        <taxon>Rhabditida</taxon>
        <taxon>Rhabditina</taxon>
        <taxon>Rhabditomorpha</taxon>
        <taxon>Strongyloidea</taxon>
        <taxon>Trichostrongylidae</taxon>
        <taxon>Haemonchus</taxon>
    </lineage>
</organism>
<dbReference type="PANTHER" id="PTHR36694">
    <property type="entry name" value="PASIFLORA 1, ISOFORM A-RELATED"/>
    <property type="match status" value="1"/>
</dbReference>
<feature type="compositionally biased region" description="Polar residues" evidence="1">
    <location>
        <begin position="444"/>
        <end position="462"/>
    </location>
</feature>
<feature type="transmembrane region" description="Helical" evidence="2">
    <location>
        <begin position="235"/>
        <end position="266"/>
    </location>
</feature>
<accession>A0A0N4VS98</accession>
<protein>
    <submittedName>
        <fullName evidence="5">XK-related protein</fullName>
    </submittedName>
</protein>
<feature type="transmembrane region" description="Helical" evidence="2">
    <location>
        <begin position="15"/>
        <end position="35"/>
    </location>
</feature>
<feature type="transmembrane region" description="Helical" evidence="2">
    <location>
        <begin position="149"/>
        <end position="168"/>
    </location>
</feature>
<evidence type="ECO:0000313" key="3">
    <source>
        <dbReference type="EMBL" id="VDO04644.1"/>
    </source>
</evidence>
<keyword evidence="2" id="KW-0812">Transmembrane</keyword>
<name>A0A0N4VS98_HAEPC</name>
<dbReference type="Proteomes" id="UP000268014">
    <property type="component" value="Unassembled WGS sequence"/>
</dbReference>
<dbReference type="OrthoDB" id="5873673at2759"/>
<evidence type="ECO:0000256" key="2">
    <source>
        <dbReference type="SAM" id="Phobius"/>
    </source>
</evidence>
<keyword evidence="2" id="KW-0472">Membrane</keyword>
<keyword evidence="2" id="KW-1133">Transmembrane helix</keyword>
<feature type="compositionally biased region" description="Basic residues" evidence="1">
    <location>
        <begin position="414"/>
        <end position="434"/>
    </location>
</feature>
<evidence type="ECO:0000313" key="5">
    <source>
        <dbReference type="WBParaSite" id="HPLM_0000016501-mRNA-1"/>
    </source>
</evidence>
<feature type="transmembrane region" description="Helical" evidence="2">
    <location>
        <begin position="174"/>
        <end position="193"/>
    </location>
</feature>
<dbReference type="PANTHER" id="PTHR36694:SF11">
    <property type="entry name" value="LP21121P-RELATED"/>
    <property type="match status" value="1"/>
</dbReference>
<proteinExistence type="predicted"/>
<sequence>MVCNPCCCFSLKDSAVMIGIWTLVYSIASLFLFGWQTGVLNHCRSVTMSQANLQCEWDCPCVGSSTARTTRIIEGLHFSAFAREGECSVARRAPVSSIAQLGIMGWQMAAIKYEKDRAANTLLPNYNTYGKYDIPSYYESYWQSPEERYYTGLFVIQILCLISAFFLLFASVALIYGVHTFIFTSFVYAFGSISEITLFQWSRHLIWPWFICIVSSILTSLAYCIMWWAGDVRDYWMALTILEIIGVFINVGGPLHVYCVVVVYMFMQRLAAMTDEYEGKKPQVRYKVNRNGYTRKPLDDHRTMNPGYPPYSPSGMPQIPLPMPSSPYPPVPPYPLDEHERVRYDREPKARFPEKEEDPVAHWVKDQQKIALLSERGEATSEPVDISRPVRQDFPLQHSRSVPSLYDGTLVSHRSCRHGKHRSSSRRHRSRSRHVNNSSESESPNGTARNSNNEMSAKQNYSDGGDGIGVERGVPNPRSPIPPKGLNEQRKGEEAEGHFITTFYCRSHSDHHNRDRDDRRRRKERSGDDRSRRHRERDDYDKNGRDEIVERISERRPRERRHEYRNGETSRMEKPEKETSFDTVQTDATFPLSGGISIPQHIVIPPSTGERGPDGNPLPQKFQINSEITINYDGLNSAPQSDPNGLYRRRYPAVGIQSNV</sequence>
<evidence type="ECO:0000313" key="4">
    <source>
        <dbReference type="Proteomes" id="UP000268014"/>
    </source>
</evidence>
<gene>
    <name evidence="3" type="ORF">HPLM_LOCUS166</name>
</gene>
<feature type="compositionally biased region" description="Basic and acidic residues" evidence="1">
    <location>
        <begin position="507"/>
        <end position="518"/>
    </location>
</feature>